<dbReference type="Proteomes" id="UP000182125">
    <property type="component" value="Unassembled WGS sequence"/>
</dbReference>
<sequence length="264" mass="29021">MKRKSTSVEINAPRKSVEHVLEDAPQFITNWPYVVRVNTRNGVQVEVLLPRFVFKFGDTYTFTVMNDSNSYIYDGVGGRSHLTVTIGMKEWQKSVTADIELSYQGRGEFLLGKTLEILVSGIAKSLKELAENLDAVPSLSASAGIADNVDFSDPMSVASFLSKSKMVHSGLHIIQKGGLFDVIMEVRGKLSDSVLYVSGITQDGLKAFKLLIKGSQVLAVEYRDQNGTQIVKVKDDETARKALEIVSRIEGAYMVNVWVPVGGV</sequence>
<evidence type="ECO:0000313" key="2">
    <source>
        <dbReference type="EMBL" id="KQH83141.1"/>
    </source>
</evidence>
<dbReference type="EMBL" id="FOIW01000001">
    <property type="protein sequence ID" value="SEV91312.1"/>
    <property type="molecule type" value="Genomic_DNA"/>
</dbReference>
<reference evidence="3 5" key="3">
    <citation type="submission" date="2016-10" db="EMBL/GenBank/DDBJ databases">
        <authorList>
            <person name="de Groot N.N."/>
        </authorList>
    </citation>
    <scope>NUCLEOTIDE SEQUENCE [LARGE SCALE GENOMIC DNA]</scope>
    <source>
        <strain evidence="3 5">OGL-20</strain>
    </source>
</reference>
<dbReference type="AlphaFoldDB" id="A0A0Q2QSY2"/>
<dbReference type="SUPFAM" id="SSF55961">
    <property type="entry name" value="Bet v1-like"/>
    <property type="match status" value="1"/>
</dbReference>
<dbReference type="Proteomes" id="UP000051862">
    <property type="component" value="Unassembled WGS sequence"/>
</dbReference>
<evidence type="ECO:0000313" key="3">
    <source>
        <dbReference type="EMBL" id="SEV91312.1"/>
    </source>
</evidence>
<dbReference type="EMBL" id="CP015105">
    <property type="protein sequence ID" value="ASJ12410.1"/>
    <property type="molecule type" value="Genomic_DNA"/>
</dbReference>
<gene>
    <name evidence="1" type="ORF">A3L14_05665</name>
    <name evidence="2" type="ORF">AMR53_02670</name>
    <name evidence="3" type="ORF">SAMN05216170_0822</name>
</gene>
<name>A0A0Q2QSY2_9EURY</name>
<dbReference type="PATRIC" id="fig|277988.4.peg.565"/>
<dbReference type="RefSeq" id="WP_055428797.1">
    <property type="nucleotide sequence ID" value="NZ_CP015105.1"/>
</dbReference>
<evidence type="ECO:0000313" key="4">
    <source>
        <dbReference type="Proteomes" id="UP000051862"/>
    </source>
</evidence>
<reference evidence="1 6" key="2">
    <citation type="submission" date="2016-04" db="EMBL/GenBank/DDBJ databases">
        <title>Complete genome sequence of Thermococcus thioreducens type strain OGL-20P.</title>
        <authorList>
            <person name="Oger P.M."/>
        </authorList>
    </citation>
    <scope>NUCLEOTIDE SEQUENCE [LARGE SCALE GENOMIC DNA]</scope>
    <source>
        <strain evidence="1 6">OGL-20P</strain>
    </source>
</reference>
<evidence type="ECO:0000313" key="5">
    <source>
        <dbReference type="Proteomes" id="UP000182125"/>
    </source>
</evidence>
<dbReference type="STRING" id="277988.SAMN05216170_0822"/>
<dbReference type="OrthoDB" id="96447at2157"/>
<keyword evidence="6" id="KW-1185">Reference proteome</keyword>
<proteinExistence type="predicted"/>
<evidence type="ECO:0000313" key="6">
    <source>
        <dbReference type="Proteomes" id="UP000250136"/>
    </source>
</evidence>
<dbReference type="Proteomes" id="UP000250136">
    <property type="component" value="Chromosome"/>
</dbReference>
<dbReference type="KEGG" id="ttd:A3L14_05665"/>
<dbReference type="GeneID" id="33333891"/>
<accession>A0A0Q2QSY2</accession>
<dbReference type="EMBL" id="LIXN01000003">
    <property type="protein sequence ID" value="KQH83141.1"/>
    <property type="molecule type" value="Genomic_DNA"/>
</dbReference>
<evidence type="ECO:0000313" key="1">
    <source>
        <dbReference type="EMBL" id="ASJ12410.1"/>
    </source>
</evidence>
<organism evidence="2 4">
    <name type="scientific">Thermococcus thioreducens</name>
    <dbReference type="NCBI Taxonomy" id="277988"/>
    <lineage>
        <taxon>Archaea</taxon>
        <taxon>Methanobacteriati</taxon>
        <taxon>Methanobacteriota</taxon>
        <taxon>Thermococci</taxon>
        <taxon>Thermococcales</taxon>
        <taxon>Thermococcaceae</taxon>
        <taxon>Thermococcus</taxon>
    </lineage>
</organism>
<reference evidence="2 4" key="1">
    <citation type="submission" date="2015-08" db="EMBL/GenBank/DDBJ databases">
        <title>Thermococcus thioreducens DSM 14981 genome sequencing.</title>
        <authorList>
            <person name="Hong S.-J."/>
            <person name="Kim M.-C."/>
            <person name="Shin J.-H."/>
        </authorList>
    </citation>
    <scope>NUCLEOTIDE SEQUENCE [LARGE SCALE GENOMIC DNA]</scope>
    <source>
        <strain evidence="2 4">DSM 14981</strain>
    </source>
</reference>
<protein>
    <submittedName>
        <fullName evidence="2">Uncharacterized protein</fullName>
    </submittedName>
</protein>